<organism evidence="1 2">
    <name type="scientific">Iphiclides podalirius</name>
    <name type="common">scarce swallowtail</name>
    <dbReference type="NCBI Taxonomy" id="110791"/>
    <lineage>
        <taxon>Eukaryota</taxon>
        <taxon>Metazoa</taxon>
        <taxon>Ecdysozoa</taxon>
        <taxon>Arthropoda</taxon>
        <taxon>Hexapoda</taxon>
        <taxon>Insecta</taxon>
        <taxon>Pterygota</taxon>
        <taxon>Neoptera</taxon>
        <taxon>Endopterygota</taxon>
        <taxon>Lepidoptera</taxon>
        <taxon>Glossata</taxon>
        <taxon>Ditrysia</taxon>
        <taxon>Papilionoidea</taxon>
        <taxon>Papilionidae</taxon>
        <taxon>Papilioninae</taxon>
        <taxon>Iphiclides</taxon>
    </lineage>
</organism>
<dbReference type="Gene3D" id="1.10.150.280">
    <property type="entry name" value="AF1531-like domain"/>
    <property type="match status" value="1"/>
</dbReference>
<dbReference type="InterPro" id="IPR039150">
    <property type="entry name" value="TEFM"/>
</dbReference>
<evidence type="ECO:0000313" key="2">
    <source>
        <dbReference type="Proteomes" id="UP000837857"/>
    </source>
</evidence>
<proteinExistence type="predicted"/>
<dbReference type="PANTHER" id="PTHR21053:SF2">
    <property type="entry name" value="TRANSCRIPTION ELONGATION FACTOR, MITOCHONDRIAL"/>
    <property type="match status" value="1"/>
</dbReference>
<name>A0ABN8HTM6_9NEOP</name>
<keyword evidence="2" id="KW-1185">Reference proteome</keyword>
<feature type="non-terminal residue" evidence="1">
    <location>
        <position position="1"/>
    </location>
</feature>
<dbReference type="Proteomes" id="UP000837857">
    <property type="component" value="Chromosome 11"/>
</dbReference>
<accession>A0ABN8HTM6</accession>
<evidence type="ECO:0000313" key="1">
    <source>
        <dbReference type="EMBL" id="CAH2039347.1"/>
    </source>
</evidence>
<sequence>MLSARNNKSLSNSAENLENKYTVTQKQKILQIVNEGDLETLSRYDVAKTRIKKLTEWVNKYGKLNTISQLETVDGFTEKTVKKFCTSIINGVPKNLSNRIKGQILHPALSDIVRQSCRSVLSVYVTINSVCWTLIDRANYEVLEWKYHGIDYPEGKRFQITDILDIAWNITKNLPNADLYVMKAEATSLRASGSDPNNPKMLTVNLQKAQLIAMMVTLINTRSNDVNVSSSEDNAEPFKLNQKVYFLRPTLPYRLHGTLVGNERVSTDQTVEMLLQEARASRWDNSHAHVPDRLATMFRSQKDLQKDMLGHCLLLALTFMDLCIYVNPESIKRLTCRGN</sequence>
<dbReference type="EMBL" id="OW152823">
    <property type="protein sequence ID" value="CAH2039347.1"/>
    <property type="molecule type" value="Genomic_DNA"/>
</dbReference>
<protein>
    <submittedName>
        <fullName evidence="1">Uncharacterized protein</fullName>
    </submittedName>
</protein>
<gene>
    <name evidence="1" type="ORF">IPOD504_LOCUS1617</name>
</gene>
<reference evidence="1" key="1">
    <citation type="submission" date="2022-03" db="EMBL/GenBank/DDBJ databases">
        <authorList>
            <person name="Martin H S."/>
        </authorList>
    </citation>
    <scope>NUCLEOTIDE SEQUENCE</scope>
</reference>
<dbReference type="PANTHER" id="PTHR21053">
    <property type="entry name" value="TRANSCRIPTION ELONGATION FACTOR, MITOCHONDRIAL"/>
    <property type="match status" value="1"/>
</dbReference>